<keyword evidence="1" id="KW-0732">Signal</keyword>
<organism evidence="2 3">
    <name type="scientific">Bradyrhizobium japonicum</name>
    <dbReference type="NCBI Taxonomy" id="375"/>
    <lineage>
        <taxon>Bacteria</taxon>
        <taxon>Pseudomonadati</taxon>
        <taxon>Pseudomonadota</taxon>
        <taxon>Alphaproteobacteria</taxon>
        <taxon>Hyphomicrobiales</taxon>
        <taxon>Nitrobacteraceae</taxon>
        <taxon>Bradyrhizobium</taxon>
    </lineage>
</organism>
<protein>
    <recommendedName>
        <fullName evidence="4">Microcystin-dependent protein</fullName>
    </recommendedName>
</protein>
<feature type="chain" id="PRO_5011965832" description="Microcystin-dependent protein" evidence="1">
    <location>
        <begin position="21"/>
        <end position="330"/>
    </location>
</feature>
<dbReference type="EMBL" id="NAFL01000286">
    <property type="protein sequence ID" value="OSJ22129.1"/>
    <property type="molecule type" value="Genomic_DNA"/>
</dbReference>
<evidence type="ECO:0008006" key="4">
    <source>
        <dbReference type="Google" id="ProtNLM"/>
    </source>
</evidence>
<gene>
    <name evidence="2" type="ORF">BSZ19_46930</name>
</gene>
<dbReference type="AlphaFoldDB" id="A0A1Y2J7V2"/>
<dbReference type="SUPFAM" id="SSF88874">
    <property type="entry name" value="Receptor-binding domain of short tail fibre protein gp12"/>
    <property type="match status" value="1"/>
</dbReference>
<accession>A0A1Y2J7V2</accession>
<dbReference type="RefSeq" id="WP_085405419.1">
    <property type="nucleotide sequence ID" value="NZ_NAFL01000286.1"/>
</dbReference>
<reference evidence="2 3" key="1">
    <citation type="submission" date="2017-03" db="EMBL/GenBank/DDBJ databases">
        <title>Whole genome sequences of fourteen strains of Bradyrhizobium canariense and one strain of Bradyrhizobium japonicum isolated from Lupinus (Papilionoideae: Genisteae) species in Algeria.</title>
        <authorList>
            <person name="Crovadore J."/>
            <person name="Chekireb D."/>
            <person name="Brachmann A."/>
            <person name="Chablais R."/>
            <person name="Cochard B."/>
            <person name="Lefort F."/>
        </authorList>
    </citation>
    <scope>NUCLEOTIDE SEQUENCE [LARGE SCALE GENOMIC DNA]</scope>
    <source>
        <strain evidence="2 3">UBMA197</strain>
    </source>
</reference>
<evidence type="ECO:0000313" key="3">
    <source>
        <dbReference type="Proteomes" id="UP000193335"/>
    </source>
</evidence>
<feature type="signal peptide" evidence="1">
    <location>
        <begin position="1"/>
        <end position="20"/>
    </location>
</feature>
<comment type="caution">
    <text evidence="2">The sequence shown here is derived from an EMBL/GenBank/DDBJ whole genome shotgun (WGS) entry which is preliminary data.</text>
</comment>
<evidence type="ECO:0000256" key="1">
    <source>
        <dbReference type="SAM" id="SignalP"/>
    </source>
</evidence>
<dbReference type="Proteomes" id="UP000193335">
    <property type="component" value="Unassembled WGS sequence"/>
</dbReference>
<proteinExistence type="predicted"/>
<name>A0A1Y2J7V2_BRAJP</name>
<evidence type="ECO:0000313" key="2">
    <source>
        <dbReference type="EMBL" id="OSJ22129.1"/>
    </source>
</evidence>
<sequence>MKRHFLASILALALMGPSFAAGTIPGISMTQQLDELARPLAGGKLFLIQAGTTSTPQNCYQDTSLTLAWPNPLTLDAAGRVPQVFCADGIIKIRLTDKNGNQKLIQDNLLVVGPSGGGGGGGTVDPTTIASTGDMKVAYGTSVLTGWVRANGRTIGSATSGATERANADTQSLFQYLWGADANLAVSAGRGASAAADWAANKTIALPDLRGRVIAGLDDMGNSSASRLNAVMASTLLGAAAGVQTFTLTTPNLPPYTPSGSVAVTGNYGSQIGFLNIATLGPSQYGGTGTGASLTQPIINGTFTGTAQGGSSTPFSLVQPTLLATYYLKL</sequence>